<organism evidence="1 2">
    <name type="scientific">Pseudomonas amygdali pv. eriobotryae</name>
    <dbReference type="NCBI Taxonomy" id="129137"/>
    <lineage>
        <taxon>Bacteria</taxon>
        <taxon>Pseudomonadati</taxon>
        <taxon>Pseudomonadota</taxon>
        <taxon>Gammaproteobacteria</taxon>
        <taxon>Pseudomonadales</taxon>
        <taxon>Pseudomonadaceae</taxon>
        <taxon>Pseudomonas</taxon>
        <taxon>Pseudomonas amygdali</taxon>
    </lineage>
</organism>
<dbReference type="AlphaFoldDB" id="A0A9P3AJB4"/>
<name>A0A9P3AJB4_PSEA0</name>
<proteinExistence type="predicted"/>
<gene>
    <name evidence="1" type="ORF">PSE10A_54530</name>
</gene>
<evidence type="ECO:0000313" key="1">
    <source>
        <dbReference type="EMBL" id="GFZ62942.1"/>
    </source>
</evidence>
<dbReference type="EMBL" id="BMZW01000056">
    <property type="protein sequence ID" value="GFZ62942.1"/>
    <property type="molecule type" value="Genomic_DNA"/>
</dbReference>
<accession>A0A9P3AJB4</accession>
<dbReference type="Proteomes" id="UP000630864">
    <property type="component" value="Unassembled WGS sequence"/>
</dbReference>
<sequence length="118" mass="12340">MTMSDTKTLKVVTIIPGPQSRSDGPHLAQGTKVILSDGSELGGVTSVLLYADAGGVWKASIELYPREVPTVAVEVTALADEERQYAQGGCLVTEGCANVPSDGTRLLESGERVIPRGV</sequence>
<evidence type="ECO:0000313" key="2">
    <source>
        <dbReference type="Proteomes" id="UP000630864"/>
    </source>
</evidence>
<comment type="caution">
    <text evidence="1">The sequence shown here is derived from an EMBL/GenBank/DDBJ whole genome shotgun (WGS) entry which is preliminary data.</text>
</comment>
<reference evidence="1" key="1">
    <citation type="submission" date="2020-09" db="EMBL/GenBank/DDBJ databases">
        <title>Pseudomonas syringae pv. eriobotryae genome sequence causing loquat canker disease.</title>
        <authorList>
            <person name="Fukuda S."/>
            <person name="Tashiro H."/>
            <person name="Nagano Y."/>
        </authorList>
    </citation>
    <scope>NUCLEOTIDE SEQUENCE</scope>
    <source>
        <strain evidence="1">AM001</strain>
    </source>
</reference>
<protein>
    <submittedName>
        <fullName evidence="1">Uncharacterized protein</fullName>
    </submittedName>
</protein>